<gene>
    <name evidence="1" type="ORF">DPEC_G00250600</name>
</gene>
<dbReference type="EMBL" id="CM055749">
    <property type="protein sequence ID" value="KAJ7994547.1"/>
    <property type="molecule type" value="Genomic_DNA"/>
</dbReference>
<sequence length="422" mass="46121">EGAIVLDPAPLYAKDGDRNRNELISYKILRGNEGNIFQIDEDTGNITMVKAADIPGPIILTVLAAQTTNRDQFAVTHVTIEVLKKSRNPPRFEKERYEGYMYSNSVLETMVLRDRTSNRPFRVRARDEDFATGVNPDIRYEVQYSSYVNVTTEGFLILKKVVKTELFALQIRAIDVSTGEIGTAALSVQVIPAVAAPSSSGSGYRPGDMALLGLVMAVILVLCFIVIGFLVSRLSKDGTDLNRLTECLAPCLKMRGSLARSKDNLQYNNDGYQGTEGDALRGGAKRRGMAIPLERRWGKRNCATCNLYVTPSRHTTLDSSGSGEAGGESDGRRSILAKGGKKEGGKSVWFKEKKDASGIEVEIIPDKLCLEQETEEEVHMEELEGGDGSISTQSEELDGEHGDQESQGECDLAGKEVQENAG</sequence>
<evidence type="ECO:0000313" key="2">
    <source>
        <dbReference type="Proteomes" id="UP001157502"/>
    </source>
</evidence>
<keyword evidence="2" id="KW-1185">Reference proteome</keyword>
<evidence type="ECO:0000313" key="1">
    <source>
        <dbReference type="EMBL" id="KAJ7994547.1"/>
    </source>
</evidence>
<accession>A0ACC2FTC2</accession>
<reference evidence="1" key="1">
    <citation type="submission" date="2021-05" db="EMBL/GenBank/DDBJ databases">
        <authorList>
            <person name="Pan Q."/>
            <person name="Jouanno E."/>
            <person name="Zahm M."/>
            <person name="Klopp C."/>
            <person name="Cabau C."/>
            <person name="Louis A."/>
            <person name="Berthelot C."/>
            <person name="Parey E."/>
            <person name="Roest Crollius H."/>
            <person name="Montfort J."/>
            <person name="Robinson-Rechavi M."/>
            <person name="Bouchez O."/>
            <person name="Lampietro C."/>
            <person name="Lopez Roques C."/>
            <person name="Donnadieu C."/>
            <person name="Postlethwait J."/>
            <person name="Bobe J."/>
            <person name="Dillon D."/>
            <person name="Chandos A."/>
            <person name="von Hippel F."/>
            <person name="Guiguen Y."/>
        </authorList>
    </citation>
    <scope>NUCLEOTIDE SEQUENCE</scope>
    <source>
        <strain evidence="1">YG-Jan2019</strain>
    </source>
</reference>
<name>A0ACC2FTC2_DALPE</name>
<protein>
    <submittedName>
        <fullName evidence="1">Uncharacterized protein</fullName>
    </submittedName>
</protein>
<comment type="caution">
    <text evidence="1">The sequence shown here is derived from an EMBL/GenBank/DDBJ whole genome shotgun (WGS) entry which is preliminary data.</text>
</comment>
<dbReference type="Proteomes" id="UP001157502">
    <property type="component" value="Chromosome 22"/>
</dbReference>
<feature type="non-terminal residue" evidence="1">
    <location>
        <position position="1"/>
    </location>
</feature>
<organism evidence="1 2">
    <name type="scientific">Dallia pectoralis</name>
    <name type="common">Alaska blackfish</name>
    <dbReference type="NCBI Taxonomy" id="75939"/>
    <lineage>
        <taxon>Eukaryota</taxon>
        <taxon>Metazoa</taxon>
        <taxon>Chordata</taxon>
        <taxon>Craniata</taxon>
        <taxon>Vertebrata</taxon>
        <taxon>Euteleostomi</taxon>
        <taxon>Actinopterygii</taxon>
        <taxon>Neopterygii</taxon>
        <taxon>Teleostei</taxon>
        <taxon>Protacanthopterygii</taxon>
        <taxon>Esociformes</taxon>
        <taxon>Umbridae</taxon>
        <taxon>Dallia</taxon>
    </lineage>
</organism>
<proteinExistence type="predicted"/>